<comment type="caution">
    <text evidence="1">The sequence shown here is derived from an EMBL/GenBank/DDBJ whole genome shotgun (WGS) entry which is preliminary data.</text>
</comment>
<evidence type="ECO:0000313" key="2">
    <source>
        <dbReference type="Proteomes" id="UP000256530"/>
    </source>
</evidence>
<protein>
    <submittedName>
        <fullName evidence="1">Uncharacterized protein</fullName>
    </submittedName>
</protein>
<dbReference type="Proteomes" id="UP000256530">
    <property type="component" value="Unassembled WGS sequence"/>
</dbReference>
<evidence type="ECO:0000313" key="1">
    <source>
        <dbReference type="EMBL" id="REF33258.1"/>
    </source>
</evidence>
<proteinExistence type="predicted"/>
<dbReference type="EMBL" id="QTTY01000014">
    <property type="protein sequence ID" value="REF33258.1"/>
    <property type="molecule type" value="Genomic_DNA"/>
</dbReference>
<gene>
    <name evidence="1" type="ORF">DET55_11491</name>
</gene>
<sequence length="55" mass="6115">MAEQERVTIRQRQAEEKLSTYQFAKGENTTIKPGDSSSLAPEGGLRLMKLGVSIY</sequence>
<reference evidence="1 2" key="1">
    <citation type="submission" date="2018-08" db="EMBL/GenBank/DDBJ databases">
        <title>Freshwater and sediment microbial communities from various areas in North America, analyzing microbe dynamics in response to fracking.</title>
        <authorList>
            <person name="Lamendella R."/>
        </authorList>
    </citation>
    <scope>NUCLEOTIDE SEQUENCE [LARGE SCALE GENOMIC DNA]</scope>
    <source>
        <strain evidence="1 2">DB-1</strain>
    </source>
</reference>
<dbReference type="AlphaFoldDB" id="A0A3D9UUU8"/>
<name>A0A3D9UUU8_BACMY</name>
<organism evidence="1 2">
    <name type="scientific">Bacillus mycoides</name>
    <dbReference type="NCBI Taxonomy" id="1405"/>
    <lineage>
        <taxon>Bacteria</taxon>
        <taxon>Bacillati</taxon>
        <taxon>Bacillota</taxon>
        <taxon>Bacilli</taxon>
        <taxon>Bacillales</taxon>
        <taxon>Bacillaceae</taxon>
        <taxon>Bacillus</taxon>
        <taxon>Bacillus cereus group</taxon>
    </lineage>
</organism>
<accession>A0A3D9UUU8</accession>